<accession>A0ABT7N0D3</accession>
<evidence type="ECO:0000313" key="1">
    <source>
        <dbReference type="EMBL" id="MDL9980168.1"/>
    </source>
</evidence>
<sequence>MSSIEAAVNREAFQRFLDAIDTRDLQVIVDAVDACMTPDARFHTPAGPAPARPAQRAVWSGLLQAFPDIHVSIDDMIAEGDRVASRQTVTGTHLGDFQGIRATGRKVVYQEIFIARFVDGLIAELWGVVDMLSLLQQVGAIPAGVPGVPASPGGSEESA</sequence>
<dbReference type="PANTHER" id="PTHR38436:SF1">
    <property type="entry name" value="ESTER CYCLASE"/>
    <property type="match status" value="1"/>
</dbReference>
<dbReference type="Pfam" id="PF07366">
    <property type="entry name" value="SnoaL"/>
    <property type="match status" value="1"/>
</dbReference>
<gene>
    <name evidence="1" type="ORF">QSV35_12575</name>
</gene>
<dbReference type="SUPFAM" id="SSF54427">
    <property type="entry name" value="NTF2-like"/>
    <property type="match status" value="1"/>
</dbReference>
<comment type="caution">
    <text evidence="1">The sequence shown here is derived from an EMBL/GenBank/DDBJ whole genome shotgun (WGS) entry which is preliminary data.</text>
</comment>
<organism evidence="1 2">
    <name type="scientific">Microbacterium candidum</name>
    <dbReference type="NCBI Taxonomy" id="3041922"/>
    <lineage>
        <taxon>Bacteria</taxon>
        <taxon>Bacillati</taxon>
        <taxon>Actinomycetota</taxon>
        <taxon>Actinomycetes</taxon>
        <taxon>Micrococcales</taxon>
        <taxon>Microbacteriaceae</taxon>
        <taxon>Microbacterium</taxon>
    </lineage>
</organism>
<dbReference type="InterPro" id="IPR032710">
    <property type="entry name" value="NTF2-like_dom_sf"/>
</dbReference>
<dbReference type="Proteomes" id="UP001235064">
    <property type="component" value="Unassembled WGS sequence"/>
</dbReference>
<dbReference type="EMBL" id="JASXSZ010000004">
    <property type="protein sequence ID" value="MDL9980168.1"/>
    <property type="molecule type" value="Genomic_DNA"/>
</dbReference>
<evidence type="ECO:0000313" key="2">
    <source>
        <dbReference type="Proteomes" id="UP001235064"/>
    </source>
</evidence>
<keyword evidence="2" id="KW-1185">Reference proteome</keyword>
<dbReference type="PANTHER" id="PTHR38436">
    <property type="entry name" value="POLYKETIDE CYCLASE SNOAL-LIKE DOMAIN"/>
    <property type="match status" value="1"/>
</dbReference>
<reference evidence="1 2" key="1">
    <citation type="submission" date="2023-06" db="EMBL/GenBank/DDBJ databases">
        <title>Microbacterium sp. nov., isolated from a waste landfill.</title>
        <authorList>
            <person name="Wen W."/>
        </authorList>
    </citation>
    <scope>NUCLEOTIDE SEQUENCE [LARGE SCALE GENOMIC DNA]</scope>
    <source>
        <strain evidence="1 2">ASV49</strain>
    </source>
</reference>
<dbReference type="RefSeq" id="WP_286289126.1">
    <property type="nucleotide sequence ID" value="NZ_JASXSZ010000004.1"/>
</dbReference>
<proteinExistence type="predicted"/>
<protein>
    <submittedName>
        <fullName evidence="1">Ester cyclase</fullName>
    </submittedName>
</protein>
<dbReference type="Gene3D" id="3.10.450.50">
    <property type="match status" value="1"/>
</dbReference>
<name>A0ABT7N0D3_9MICO</name>
<dbReference type="InterPro" id="IPR009959">
    <property type="entry name" value="Cyclase_SnoaL-like"/>
</dbReference>